<accession>A0A8T1W7Y5</accession>
<evidence type="ECO:0000313" key="2">
    <source>
        <dbReference type="Proteomes" id="UP000694044"/>
    </source>
</evidence>
<dbReference type="Proteomes" id="UP000694044">
    <property type="component" value="Unassembled WGS sequence"/>
</dbReference>
<comment type="caution">
    <text evidence="1">The sequence shown here is derived from an EMBL/GenBank/DDBJ whole genome shotgun (WGS) entry which is preliminary data.</text>
</comment>
<keyword evidence="2" id="KW-1185">Reference proteome</keyword>
<dbReference type="EMBL" id="JAGDFM010000053">
    <property type="protein sequence ID" value="KAG7388828.1"/>
    <property type="molecule type" value="Genomic_DNA"/>
</dbReference>
<protein>
    <submittedName>
        <fullName evidence="1">Uncharacterized protein</fullName>
    </submittedName>
</protein>
<name>A0A8T1W7Y5_9STRA</name>
<organism evidence="1 2">
    <name type="scientific">Phytophthora pseudosyringae</name>
    <dbReference type="NCBI Taxonomy" id="221518"/>
    <lineage>
        <taxon>Eukaryota</taxon>
        <taxon>Sar</taxon>
        <taxon>Stramenopiles</taxon>
        <taxon>Oomycota</taxon>
        <taxon>Peronosporomycetes</taxon>
        <taxon>Peronosporales</taxon>
        <taxon>Peronosporaceae</taxon>
        <taxon>Phytophthora</taxon>
    </lineage>
</organism>
<dbReference type="AlphaFoldDB" id="A0A8T1W7Y5"/>
<evidence type="ECO:0000313" key="1">
    <source>
        <dbReference type="EMBL" id="KAG7388828.1"/>
    </source>
</evidence>
<sequence>MPLLRAHAPINYQDVGRRCVPRRDGRMIKKIIDHYVSGVSWGLSGPAPKPEHEPIGVNRRLQDLRAANPQINDHDCARALGIVSSTFTDIMVKVHSIPFSTIVFSEDNPDFADMF</sequence>
<dbReference type="OrthoDB" id="10498807at2759"/>
<reference evidence="1" key="1">
    <citation type="submission" date="2021-02" db="EMBL/GenBank/DDBJ databases">
        <authorList>
            <person name="Palmer J.M."/>
        </authorList>
    </citation>
    <scope>NUCLEOTIDE SEQUENCE</scope>
    <source>
        <strain evidence="1">SCRP734</strain>
    </source>
</reference>
<proteinExistence type="predicted"/>
<gene>
    <name evidence="1" type="ORF">PHYPSEUDO_011662</name>
</gene>